<evidence type="ECO:0000256" key="1">
    <source>
        <dbReference type="ARBA" id="ARBA00007435"/>
    </source>
</evidence>
<dbReference type="InterPro" id="IPR000305">
    <property type="entry name" value="GIY-YIG_endonuc"/>
</dbReference>
<dbReference type="EMBL" id="PQAP01000051">
    <property type="protein sequence ID" value="PWB73635.1"/>
    <property type="molecule type" value="Genomic_DNA"/>
</dbReference>
<accession>A0A855X229</accession>
<dbReference type="SUPFAM" id="SSF82771">
    <property type="entry name" value="GIY-YIG endonuclease"/>
    <property type="match status" value="1"/>
</dbReference>
<dbReference type="Proteomes" id="UP000250918">
    <property type="component" value="Unassembled WGS sequence"/>
</dbReference>
<keyword evidence="3" id="KW-0378">Hydrolase</keyword>
<dbReference type="GO" id="GO:0004519">
    <property type="term" value="F:endonuclease activity"/>
    <property type="evidence" value="ECO:0007669"/>
    <property type="project" value="UniProtKB-KW"/>
</dbReference>
<feature type="domain" description="GIY-YIG" evidence="2">
    <location>
        <begin position="1"/>
        <end position="78"/>
    </location>
</feature>
<dbReference type="PROSITE" id="PS50164">
    <property type="entry name" value="GIY_YIG"/>
    <property type="match status" value="1"/>
</dbReference>
<dbReference type="CDD" id="cd10448">
    <property type="entry name" value="GIY-YIG_unchar_3"/>
    <property type="match status" value="1"/>
</dbReference>
<dbReference type="AlphaFoldDB" id="A0A855X229"/>
<evidence type="ECO:0000313" key="4">
    <source>
        <dbReference type="Proteomes" id="UP000250918"/>
    </source>
</evidence>
<proteinExistence type="inferred from homology"/>
<gene>
    <name evidence="3" type="ORF">C3F09_05065</name>
</gene>
<protein>
    <submittedName>
        <fullName evidence="3">Endonuclease</fullName>
    </submittedName>
</protein>
<organism evidence="3 4">
    <name type="scientific">candidate division GN15 bacterium</name>
    <dbReference type="NCBI Taxonomy" id="2072418"/>
    <lineage>
        <taxon>Bacteria</taxon>
        <taxon>candidate division GN15</taxon>
    </lineage>
</organism>
<dbReference type="InterPro" id="IPR035901">
    <property type="entry name" value="GIY-YIG_endonuc_sf"/>
</dbReference>
<dbReference type="InterPro" id="IPR050190">
    <property type="entry name" value="UPF0213_domain"/>
</dbReference>
<comment type="similarity">
    <text evidence="1">Belongs to the UPF0213 family.</text>
</comment>
<dbReference type="PANTHER" id="PTHR34477">
    <property type="entry name" value="UPF0213 PROTEIN YHBQ"/>
    <property type="match status" value="1"/>
</dbReference>
<keyword evidence="3" id="KW-0540">Nuclease</keyword>
<reference evidence="3 4" key="1">
    <citation type="journal article" date="2018" name="ISME J.">
        <title>A methanotrophic archaeon couples anaerobic oxidation of methane to Fe(III) reduction.</title>
        <authorList>
            <person name="Cai C."/>
            <person name="Leu A.O."/>
            <person name="Xie G.J."/>
            <person name="Guo J."/>
            <person name="Feng Y."/>
            <person name="Zhao J.X."/>
            <person name="Tyson G.W."/>
            <person name="Yuan Z."/>
            <person name="Hu S."/>
        </authorList>
    </citation>
    <scope>NUCLEOTIDE SEQUENCE [LARGE SCALE GENOMIC DNA]</scope>
    <source>
        <strain evidence="3">FeB_12</strain>
    </source>
</reference>
<dbReference type="PANTHER" id="PTHR34477:SF5">
    <property type="entry name" value="BSL5627 PROTEIN"/>
    <property type="match status" value="1"/>
</dbReference>
<dbReference type="Gene3D" id="3.40.1440.10">
    <property type="entry name" value="GIY-YIG endonuclease"/>
    <property type="match status" value="1"/>
</dbReference>
<evidence type="ECO:0000313" key="3">
    <source>
        <dbReference type="EMBL" id="PWB73635.1"/>
    </source>
</evidence>
<dbReference type="Pfam" id="PF01541">
    <property type="entry name" value="GIY-YIG"/>
    <property type="match status" value="1"/>
</dbReference>
<keyword evidence="3" id="KW-0255">Endonuclease</keyword>
<sequence length="94" mass="11146">MQYCVYIMASARNGTLYTGVTRDLVRRVSEHKNDGIDGFTKRYKVHSLVWFDSTPSLQAAVQREKQIKAWKRQWKLELIEKTNPEWKDLYNPLV</sequence>
<evidence type="ECO:0000259" key="2">
    <source>
        <dbReference type="PROSITE" id="PS50164"/>
    </source>
</evidence>
<comment type="caution">
    <text evidence="3">The sequence shown here is derived from an EMBL/GenBank/DDBJ whole genome shotgun (WGS) entry which is preliminary data.</text>
</comment>
<name>A0A855X229_9BACT</name>